<dbReference type="GO" id="GO:0016020">
    <property type="term" value="C:membrane"/>
    <property type="evidence" value="ECO:0007669"/>
    <property type="project" value="UniProtKB-SubCell"/>
</dbReference>
<gene>
    <name evidence="7" type="ORF">ASZ90_017680</name>
</gene>
<feature type="transmembrane region" description="Helical" evidence="5">
    <location>
        <begin position="261"/>
        <end position="285"/>
    </location>
</feature>
<feature type="transmembrane region" description="Helical" evidence="5">
    <location>
        <begin position="6"/>
        <end position="26"/>
    </location>
</feature>
<feature type="transmembrane region" description="Helical" evidence="5">
    <location>
        <begin position="71"/>
        <end position="90"/>
    </location>
</feature>
<feature type="transmembrane region" description="Helical" evidence="5">
    <location>
        <begin position="102"/>
        <end position="119"/>
    </location>
</feature>
<evidence type="ECO:0000256" key="3">
    <source>
        <dbReference type="ARBA" id="ARBA00022989"/>
    </source>
</evidence>
<evidence type="ECO:0000256" key="1">
    <source>
        <dbReference type="ARBA" id="ARBA00004141"/>
    </source>
</evidence>
<keyword evidence="7" id="KW-0830">Ubiquinone</keyword>
<dbReference type="NCBIfam" id="TIGR01770">
    <property type="entry name" value="NDH_I_N"/>
    <property type="match status" value="1"/>
</dbReference>
<feature type="transmembrane region" description="Helical" evidence="5">
    <location>
        <begin position="125"/>
        <end position="144"/>
    </location>
</feature>
<comment type="caution">
    <text evidence="7">The sequence shown here is derived from an EMBL/GenBank/DDBJ whole genome shotgun (WGS) entry which is preliminary data.</text>
</comment>
<feature type="transmembrane region" description="Helical" evidence="5">
    <location>
        <begin position="320"/>
        <end position="340"/>
    </location>
</feature>
<evidence type="ECO:0000256" key="2">
    <source>
        <dbReference type="ARBA" id="ARBA00022692"/>
    </source>
</evidence>
<dbReference type="AlphaFoldDB" id="A0A0W8E8C4"/>
<proteinExistence type="inferred from homology"/>
<evidence type="ECO:0000259" key="6">
    <source>
        <dbReference type="Pfam" id="PF00361"/>
    </source>
</evidence>
<feature type="transmembrane region" description="Helical" evidence="5">
    <location>
        <begin position="396"/>
        <end position="416"/>
    </location>
</feature>
<feature type="transmembrane region" description="Helical" evidence="5">
    <location>
        <begin position="156"/>
        <end position="178"/>
    </location>
</feature>
<keyword evidence="3 5" id="KW-1133">Transmembrane helix</keyword>
<dbReference type="GO" id="GO:0008137">
    <property type="term" value="F:NADH dehydrogenase (ubiquinone) activity"/>
    <property type="evidence" value="ECO:0007669"/>
    <property type="project" value="InterPro"/>
</dbReference>
<keyword evidence="4 5" id="KW-0472">Membrane</keyword>
<feature type="transmembrane region" description="Helical" evidence="5">
    <location>
        <begin position="292"/>
        <end position="314"/>
    </location>
</feature>
<dbReference type="GO" id="GO:0042773">
    <property type="term" value="P:ATP synthesis coupled electron transport"/>
    <property type="evidence" value="ECO:0007669"/>
    <property type="project" value="InterPro"/>
</dbReference>
<evidence type="ECO:0000256" key="4">
    <source>
        <dbReference type="ARBA" id="ARBA00023136"/>
    </source>
</evidence>
<dbReference type="PRINTS" id="PR01434">
    <property type="entry name" value="NADHDHGNASE5"/>
</dbReference>
<dbReference type="InterPro" id="IPR010096">
    <property type="entry name" value="NADH-Q_OxRdtase_suN/2"/>
</dbReference>
<dbReference type="HAMAP" id="MF_00445">
    <property type="entry name" value="NDH1_NuoN_1"/>
    <property type="match status" value="1"/>
</dbReference>
<dbReference type="InterPro" id="IPR001750">
    <property type="entry name" value="ND/Mrp_TM"/>
</dbReference>
<feature type="transmembrane region" description="Helical" evidence="5">
    <location>
        <begin position="33"/>
        <end position="51"/>
    </location>
</feature>
<keyword evidence="2 5" id="KW-0812">Transmembrane</keyword>
<dbReference type="PANTHER" id="PTHR22773">
    <property type="entry name" value="NADH DEHYDROGENASE"/>
    <property type="match status" value="1"/>
</dbReference>
<accession>A0A0W8E8C4</accession>
<name>A0A0W8E8C4_9ZZZZ</name>
<feature type="domain" description="NADH:quinone oxidoreductase/Mrp antiporter transmembrane" evidence="6">
    <location>
        <begin position="119"/>
        <end position="410"/>
    </location>
</feature>
<evidence type="ECO:0000313" key="7">
    <source>
        <dbReference type="EMBL" id="KUG04891.1"/>
    </source>
</evidence>
<feature type="transmembrane region" description="Helical" evidence="5">
    <location>
        <begin position="229"/>
        <end position="255"/>
    </location>
</feature>
<dbReference type="GO" id="GO:0016491">
    <property type="term" value="F:oxidoreductase activity"/>
    <property type="evidence" value="ECO:0007669"/>
    <property type="project" value="UniProtKB-KW"/>
</dbReference>
<comment type="subcellular location">
    <subcellularLocation>
        <location evidence="1">Membrane</location>
        <topology evidence="1">Multi-pass membrane protein</topology>
    </subcellularLocation>
</comment>
<reference evidence="7" key="1">
    <citation type="journal article" date="2015" name="Proc. Natl. Acad. Sci. U.S.A.">
        <title>Networks of energetic and metabolic interactions define dynamics in microbial communities.</title>
        <authorList>
            <person name="Embree M."/>
            <person name="Liu J.K."/>
            <person name="Al-Bassam M.M."/>
            <person name="Zengler K."/>
        </authorList>
    </citation>
    <scope>NUCLEOTIDE SEQUENCE</scope>
</reference>
<dbReference type="EC" id="1.6.5.3" evidence="7"/>
<dbReference type="EMBL" id="LNQE01001836">
    <property type="protein sequence ID" value="KUG04891.1"/>
    <property type="molecule type" value="Genomic_DNA"/>
</dbReference>
<keyword evidence="7" id="KW-0560">Oxidoreductase</keyword>
<dbReference type="Pfam" id="PF00361">
    <property type="entry name" value="Proton_antipo_M"/>
    <property type="match status" value="1"/>
</dbReference>
<organism evidence="7">
    <name type="scientific">hydrocarbon metagenome</name>
    <dbReference type="NCBI Taxonomy" id="938273"/>
    <lineage>
        <taxon>unclassified sequences</taxon>
        <taxon>metagenomes</taxon>
        <taxon>ecological metagenomes</taxon>
    </lineage>
</organism>
<sequence>MDFTILAVEILIALLGLAVLVLGLALPGKAQKYVNGVALSGLGLILLYLILSYSKGASLFNGVYQIDLYGNYFKILFLSAGILVMLMAGIYIKRFEEKSSEFYGLMILATLGMMLMVSAGEFITLYVGLELMTISFYILTAYLKSDKLSGEAGLKYLILGAVSSAILLFGISLVYASLGTTNFIAIGASFTSSSAVIAGVVMIIAGFAFKVSVVPFHMWTPDIYQGAPIPVTTYLSVGSKAAGFAALVRVFMIAVDVSDPVFNWSLLLAVLAAMTIIIGNLIALSQRDIKRLLAYSSIAQAGYILVGVTAANSYGLKGVLFYALIYVFANVGAFAVATAVEVDTGRTDIEAFAGLSKRSPLLAAIMTICMLSLAGIPPMAGFAGKFYLFAGAIQSGYLWLALIGLIMSMVSVYYYLGVSKAMYIGENSSGSPVAIGTGSTVALWVCVLATILLGVYPGPLSELAGAAIQIFL</sequence>
<feature type="transmembrane region" description="Helical" evidence="5">
    <location>
        <begin position="437"/>
        <end position="456"/>
    </location>
</feature>
<feature type="transmembrane region" description="Helical" evidence="5">
    <location>
        <begin position="361"/>
        <end position="384"/>
    </location>
</feature>
<evidence type="ECO:0000256" key="5">
    <source>
        <dbReference type="SAM" id="Phobius"/>
    </source>
</evidence>
<protein>
    <submittedName>
        <fullName evidence="7">Nadh-ubiquinone oxidoreductase chain n</fullName>
        <ecNumber evidence="7">1.6.5.3</ecNumber>
    </submittedName>
</protein>
<feature type="transmembrane region" description="Helical" evidence="5">
    <location>
        <begin position="184"/>
        <end position="209"/>
    </location>
</feature>